<protein>
    <submittedName>
        <fullName evidence="2">Uncharacterized protein</fullName>
    </submittedName>
</protein>
<keyword evidence="1" id="KW-1185">Reference proteome</keyword>
<accession>A0A915JT72</accession>
<organism evidence="1 2">
    <name type="scientific">Romanomermis culicivorax</name>
    <name type="common">Nematode worm</name>
    <dbReference type="NCBI Taxonomy" id="13658"/>
    <lineage>
        <taxon>Eukaryota</taxon>
        <taxon>Metazoa</taxon>
        <taxon>Ecdysozoa</taxon>
        <taxon>Nematoda</taxon>
        <taxon>Enoplea</taxon>
        <taxon>Dorylaimia</taxon>
        <taxon>Mermithida</taxon>
        <taxon>Mermithoidea</taxon>
        <taxon>Mermithidae</taxon>
        <taxon>Romanomermis</taxon>
    </lineage>
</organism>
<reference evidence="2" key="1">
    <citation type="submission" date="2022-11" db="UniProtKB">
        <authorList>
            <consortium name="WormBaseParasite"/>
        </authorList>
    </citation>
    <scope>IDENTIFICATION</scope>
</reference>
<sequence length="97" mass="10903">MPQRSVVGAQLSGLNCPALNCRNTNVIMRRSIRGFLLLVFSSFLIWKIEGQSVTFQTEALSKKTTCDQLTRNDCLFYHEAVDKCGSVCDDRIKNGDK</sequence>
<name>A0A915JT72_ROMCU</name>
<evidence type="ECO:0000313" key="1">
    <source>
        <dbReference type="Proteomes" id="UP000887565"/>
    </source>
</evidence>
<evidence type="ECO:0000313" key="2">
    <source>
        <dbReference type="WBParaSite" id="nRc.2.0.1.t29027-RA"/>
    </source>
</evidence>
<proteinExistence type="predicted"/>
<dbReference type="AlphaFoldDB" id="A0A915JT72"/>
<dbReference type="Proteomes" id="UP000887565">
    <property type="component" value="Unplaced"/>
</dbReference>
<dbReference type="WBParaSite" id="nRc.2.0.1.t29027-RA">
    <property type="protein sequence ID" value="nRc.2.0.1.t29027-RA"/>
    <property type="gene ID" value="nRc.2.0.1.g29027"/>
</dbReference>